<organism evidence="2">
    <name type="scientific">Tanacetum cinerariifolium</name>
    <name type="common">Dalmatian daisy</name>
    <name type="synonym">Chrysanthemum cinerariifolium</name>
    <dbReference type="NCBI Taxonomy" id="118510"/>
    <lineage>
        <taxon>Eukaryota</taxon>
        <taxon>Viridiplantae</taxon>
        <taxon>Streptophyta</taxon>
        <taxon>Embryophyta</taxon>
        <taxon>Tracheophyta</taxon>
        <taxon>Spermatophyta</taxon>
        <taxon>Magnoliopsida</taxon>
        <taxon>eudicotyledons</taxon>
        <taxon>Gunneridae</taxon>
        <taxon>Pentapetalae</taxon>
        <taxon>asterids</taxon>
        <taxon>campanulids</taxon>
        <taxon>Asterales</taxon>
        <taxon>Asteraceae</taxon>
        <taxon>Asteroideae</taxon>
        <taxon>Anthemideae</taxon>
        <taxon>Anthemidinae</taxon>
        <taxon>Tanacetum</taxon>
    </lineage>
</organism>
<protein>
    <submittedName>
        <fullName evidence="2">Nucleotide-binding alpha-beta plait domain-containing protein</fullName>
    </submittedName>
</protein>
<proteinExistence type="predicted"/>
<evidence type="ECO:0000256" key="1">
    <source>
        <dbReference type="SAM" id="MobiDB-lite"/>
    </source>
</evidence>
<reference evidence="2" key="1">
    <citation type="journal article" date="2019" name="Sci. Rep.">
        <title>Draft genome of Tanacetum cinerariifolium, the natural source of mosquito coil.</title>
        <authorList>
            <person name="Yamashiro T."/>
            <person name="Shiraishi A."/>
            <person name="Satake H."/>
            <person name="Nakayama K."/>
        </authorList>
    </citation>
    <scope>NUCLEOTIDE SEQUENCE</scope>
</reference>
<dbReference type="EMBL" id="BKCJ010540226">
    <property type="protein sequence ID" value="GFB04520.1"/>
    <property type="molecule type" value="Genomic_DNA"/>
</dbReference>
<sequence>MARRVSDYRIRRIADRGNEEDGPDSRARGDRFCHNRRSVDRGNEKVDRDPGNIFEIKGLWRRVRDLETQHEIRHIRKKIRELELQREMRNETESRYVVRDDVNEKKEDEDKEEVVNSDYEEAPVFDDDKYKAETENIFAQQDIQVKLPTDEILDKPIETPQLQKLDVNDDPVDALNINKLDNSHVVDFDVSFAGLSHTKILPVINQFSCHQDIDTAKNDSNKNVFDTPSEQVAVEVSVVAESNVIGESQFTQEEVSLDFVLGFLRTQRNKNSVMVVVDKLVFKSIKVPSH</sequence>
<evidence type="ECO:0000313" key="2">
    <source>
        <dbReference type="EMBL" id="GFB04520.1"/>
    </source>
</evidence>
<name>A0A699KPA6_TANCI</name>
<feature type="region of interest" description="Disordered" evidence="1">
    <location>
        <begin position="1"/>
        <end position="44"/>
    </location>
</feature>
<comment type="caution">
    <text evidence="2">The sequence shown here is derived from an EMBL/GenBank/DDBJ whole genome shotgun (WGS) entry which is preliminary data.</text>
</comment>
<accession>A0A699KPA6</accession>
<dbReference type="AlphaFoldDB" id="A0A699KPA6"/>
<gene>
    <name evidence="2" type="ORF">Tci_676491</name>
</gene>